<dbReference type="Gene3D" id="3.40.109.40">
    <property type="match status" value="1"/>
</dbReference>
<dbReference type="Proteomes" id="UP000543642">
    <property type="component" value="Unassembled WGS sequence"/>
</dbReference>
<proteinExistence type="predicted"/>
<keyword evidence="2" id="KW-1185">Reference proteome</keyword>
<dbReference type="GO" id="GO:0008705">
    <property type="term" value="F:methionine synthase activity"/>
    <property type="evidence" value="ECO:0007669"/>
    <property type="project" value="InterPro"/>
</dbReference>
<dbReference type="RefSeq" id="WP_183770103.1">
    <property type="nucleotide sequence ID" value="NZ_JACHFW010000001.1"/>
</dbReference>
<sequence>MKRKIFTDIFNVSMDRENVLFKINCSEDSPVYDEVIETYNQLLPWFMNHVRPMAVVAWESPCQSLEDIPPELDNKTGLMYMIQTAGLGPEEESRRRFAEGDYLAGMLLDAMADVYLFSMDQFLFPMLKEICREEGFGIACRKEAPTDLPLDFHQYIYDRCLKDLDGIFKLSSGFMFTPVKTSCNVLELTADKTAFEARHDCSRCPLKNCPVRLMQQKG</sequence>
<dbReference type="InterPro" id="IPR037010">
    <property type="entry name" value="VitB12-dep_Met_synth_activ_sf"/>
</dbReference>
<reference evidence="1 2" key="1">
    <citation type="submission" date="2020-08" db="EMBL/GenBank/DDBJ databases">
        <title>Genomic Encyclopedia of Type Strains, Phase IV (KMG-IV): sequencing the most valuable type-strain genomes for metagenomic binning, comparative biology and taxonomic classification.</title>
        <authorList>
            <person name="Goeker M."/>
        </authorList>
    </citation>
    <scope>NUCLEOTIDE SEQUENCE [LARGE SCALE GENOMIC DNA]</scope>
    <source>
        <strain evidence="1 2">DSM 106146</strain>
    </source>
</reference>
<organism evidence="1 2">
    <name type="scientific">Catenibacillus scindens</name>
    <dbReference type="NCBI Taxonomy" id="673271"/>
    <lineage>
        <taxon>Bacteria</taxon>
        <taxon>Bacillati</taxon>
        <taxon>Bacillota</taxon>
        <taxon>Clostridia</taxon>
        <taxon>Lachnospirales</taxon>
        <taxon>Lachnospiraceae</taxon>
        <taxon>Catenibacillus</taxon>
    </lineage>
</organism>
<gene>
    <name evidence="1" type="ORF">HNP82_000021</name>
</gene>
<name>A0A7W8M3W3_9FIRM</name>
<evidence type="ECO:0000313" key="2">
    <source>
        <dbReference type="Proteomes" id="UP000543642"/>
    </source>
</evidence>
<dbReference type="SUPFAM" id="SSF56507">
    <property type="entry name" value="Methionine synthase activation domain-like"/>
    <property type="match status" value="1"/>
</dbReference>
<comment type="caution">
    <text evidence="1">The sequence shown here is derived from an EMBL/GenBank/DDBJ whole genome shotgun (WGS) entry which is preliminary data.</text>
</comment>
<dbReference type="AlphaFoldDB" id="A0A7W8M3W3"/>
<accession>A0A7W8M3W3</accession>
<protein>
    <submittedName>
        <fullName evidence="1">Uncharacterized protein</fullName>
    </submittedName>
</protein>
<dbReference type="EMBL" id="JACHFW010000001">
    <property type="protein sequence ID" value="MBB5262927.1"/>
    <property type="molecule type" value="Genomic_DNA"/>
</dbReference>
<evidence type="ECO:0000313" key="1">
    <source>
        <dbReference type="EMBL" id="MBB5262927.1"/>
    </source>
</evidence>